<dbReference type="AlphaFoldDB" id="A0A9X2PBW9"/>
<keyword evidence="3" id="KW-1185">Reference proteome</keyword>
<reference evidence="2" key="1">
    <citation type="submission" date="2022-08" db="EMBL/GenBank/DDBJ databases">
        <authorList>
            <person name="Zhang D."/>
        </authorList>
    </citation>
    <scope>NUCLEOTIDE SEQUENCE</scope>
    <source>
        <strain evidence="2">XJ19-11</strain>
    </source>
</reference>
<dbReference type="RefSeq" id="WP_258425235.1">
    <property type="nucleotide sequence ID" value="NZ_JANAEZ010000003.1"/>
</dbReference>
<evidence type="ECO:0000313" key="3">
    <source>
        <dbReference type="Proteomes" id="UP001142175"/>
    </source>
</evidence>
<feature type="signal peptide" evidence="1">
    <location>
        <begin position="1"/>
        <end position="21"/>
    </location>
</feature>
<accession>A0A9X2PBW9</accession>
<dbReference type="Proteomes" id="UP001142175">
    <property type="component" value="Unassembled WGS sequence"/>
</dbReference>
<keyword evidence="1" id="KW-0732">Signal</keyword>
<organism evidence="2 3">
    <name type="scientific">Aquiflexum gelatinilyticum</name>
    <dbReference type="NCBI Taxonomy" id="2961943"/>
    <lineage>
        <taxon>Bacteria</taxon>
        <taxon>Pseudomonadati</taxon>
        <taxon>Bacteroidota</taxon>
        <taxon>Cytophagia</taxon>
        <taxon>Cytophagales</taxon>
        <taxon>Cyclobacteriaceae</taxon>
        <taxon>Aquiflexum</taxon>
    </lineage>
</organism>
<dbReference type="EMBL" id="JANSUY010000029">
    <property type="protein sequence ID" value="MCR9017400.1"/>
    <property type="molecule type" value="Genomic_DNA"/>
</dbReference>
<name>A0A9X2PBW9_9BACT</name>
<gene>
    <name evidence="2" type="ORF">NU887_20355</name>
</gene>
<comment type="caution">
    <text evidence="2">The sequence shown here is derived from an EMBL/GenBank/DDBJ whole genome shotgun (WGS) entry which is preliminary data.</text>
</comment>
<proteinExistence type="predicted"/>
<sequence length="195" mass="21443">MKKLLTLALAATLGVASFANASNEGIEELSSVRSKDKKVAISLKEGLGKVKLAVLDSDGKKLHQQYFKVKEDMQIPYDFSLLPAGEYQISIESNIKEPTAEKMIYTVETKEAPAPLPLMAYGKSIDENSFRLAVIGLEEPGTKVEILDESGRAIFTEKIDQAEAFTKVYHLKNLNTSDVSLKITDATGRTKTLFL</sequence>
<evidence type="ECO:0000313" key="2">
    <source>
        <dbReference type="EMBL" id="MCR9017400.1"/>
    </source>
</evidence>
<evidence type="ECO:0000256" key="1">
    <source>
        <dbReference type="SAM" id="SignalP"/>
    </source>
</evidence>
<protein>
    <submittedName>
        <fullName evidence="2">DUF3244 domain-containing protein</fullName>
    </submittedName>
</protein>
<feature type="chain" id="PRO_5040989196" evidence="1">
    <location>
        <begin position="22"/>
        <end position="195"/>
    </location>
</feature>